<name>A0ABP8HRG8_9BACT</name>
<feature type="region of interest" description="Disordered" evidence="1">
    <location>
        <begin position="61"/>
        <end position="83"/>
    </location>
</feature>
<proteinExistence type="predicted"/>
<accession>A0ABP8HRG8</accession>
<dbReference type="EMBL" id="BAABGY010000016">
    <property type="protein sequence ID" value="GAA4343212.1"/>
    <property type="molecule type" value="Genomic_DNA"/>
</dbReference>
<comment type="caution">
    <text evidence="2">The sequence shown here is derived from an EMBL/GenBank/DDBJ whole genome shotgun (WGS) entry which is preliminary data.</text>
</comment>
<evidence type="ECO:0000256" key="1">
    <source>
        <dbReference type="SAM" id="MobiDB-lite"/>
    </source>
</evidence>
<gene>
    <name evidence="2" type="ORF">GCM10023184_43410</name>
</gene>
<evidence type="ECO:0000313" key="3">
    <source>
        <dbReference type="Proteomes" id="UP001501725"/>
    </source>
</evidence>
<reference evidence="3" key="1">
    <citation type="journal article" date="2019" name="Int. J. Syst. Evol. Microbiol.">
        <title>The Global Catalogue of Microorganisms (GCM) 10K type strain sequencing project: providing services to taxonomists for standard genome sequencing and annotation.</title>
        <authorList>
            <consortium name="The Broad Institute Genomics Platform"/>
            <consortium name="The Broad Institute Genome Sequencing Center for Infectious Disease"/>
            <person name="Wu L."/>
            <person name="Ma J."/>
        </authorList>
    </citation>
    <scope>NUCLEOTIDE SEQUENCE [LARGE SCALE GENOMIC DNA]</scope>
    <source>
        <strain evidence="3">JCM 17919</strain>
    </source>
</reference>
<dbReference type="RefSeq" id="WP_345258070.1">
    <property type="nucleotide sequence ID" value="NZ_BAABGY010000016.1"/>
</dbReference>
<protein>
    <submittedName>
        <fullName evidence="2">Uncharacterized protein</fullName>
    </submittedName>
</protein>
<organism evidence="2 3">
    <name type="scientific">Flaviaesturariibacter amylovorans</name>
    <dbReference type="NCBI Taxonomy" id="1084520"/>
    <lineage>
        <taxon>Bacteria</taxon>
        <taxon>Pseudomonadati</taxon>
        <taxon>Bacteroidota</taxon>
        <taxon>Chitinophagia</taxon>
        <taxon>Chitinophagales</taxon>
        <taxon>Chitinophagaceae</taxon>
        <taxon>Flaviaestuariibacter</taxon>
    </lineage>
</organism>
<sequence>MDNVFFETRNSDRNRKAGLVHKQVQLLGRRNGMVYFVTVPEQAYYGYCSEALFGKEFTETKEAPEAPAPVPEDLSALPFQKYQ</sequence>
<evidence type="ECO:0000313" key="2">
    <source>
        <dbReference type="EMBL" id="GAA4343212.1"/>
    </source>
</evidence>
<dbReference type="Proteomes" id="UP001501725">
    <property type="component" value="Unassembled WGS sequence"/>
</dbReference>
<keyword evidence="3" id="KW-1185">Reference proteome</keyword>